<keyword evidence="1" id="KW-0812">Transmembrane</keyword>
<dbReference type="InterPro" id="IPR002656">
    <property type="entry name" value="Acyl_transf_3_dom"/>
</dbReference>
<dbReference type="PANTHER" id="PTHR23028">
    <property type="entry name" value="ACETYLTRANSFERASE"/>
    <property type="match status" value="1"/>
</dbReference>
<dbReference type="Proteomes" id="UP000290253">
    <property type="component" value="Unassembled WGS sequence"/>
</dbReference>
<organism evidence="3 4">
    <name type="scientific">Silvibacterium dinghuense</name>
    <dbReference type="NCBI Taxonomy" id="1560006"/>
    <lineage>
        <taxon>Bacteria</taxon>
        <taxon>Pseudomonadati</taxon>
        <taxon>Acidobacteriota</taxon>
        <taxon>Terriglobia</taxon>
        <taxon>Terriglobales</taxon>
        <taxon>Acidobacteriaceae</taxon>
        <taxon>Silvibacterium</taxon>
    </lineage>
</organism>
<feature type="transmembrane region" description="Helical" evidence="1">
    <location>
        <begin position="128"/>
        <end position="146"/>
    </location>
</feature>
<dbReference type="AlphaFoldDB" id="A0A4Q1SHD2"/>
<feature type="transmembrane region" description="Helical" evidence="1">
    <location>
        <begin position="298"/>
        <end position="318"/>
    </location>
</feature>
<feature type="transmembrane region" description="Helical" evidence="1">
    <location>
        <begin position="99"/>
        <end position="116"/>
    </location>
</feature>
<evidence type="ECO:0000259" key="2">
    <source>
        <dbReference type="Pfam" id="PF01757"/>
    </source>
</evidence>
<evidence type="ECO:0000313" key="4">
    <source>
        <dbReference type="Proteomes" id="UP000290253"/>
    </source>
</evidence>
<feature type="transmembrane region" description="Helical" evidence="1">
    <location>
        <begin position="269"/>
        <end position="286"/>
    </location>
</feature>
<feature type="transmembrane region" description="Helical" evidence="1">
    <location>
        <begin position="56"/>
        <end position="79"/>
    </location>
</feature>
<sequence>MPDESVLESEIAIKTSAKGGEKPHFAVLDGLRGVAAICVVIFHFMEMVIWNYSKLWIGHGFLAVDFFFCLSGFVMGYAYDGRIGAMGLGKFLKTRLIRLHPMVIFGTLLGLIAFYANPYGATPGYGPGKVALMTLLGLLMIPFGVMKERSHNLFSLNAPAWSLFWEYVANLLFGIGLYRMKRSVLAVLTLAAAVMLCWTGHHAGNLPGGWSSRNFWDGGARVAFSFLAGLLVYRMGWRLRTRLGFGSLSVLLILAFVMPYAKGGWVREVAVIAIYFPLLLALGAGAKISPRAEKLCRLSGNLSYPLYMTHYSIIWIWGDYAEKHNLAAGGLGLPVTFGVLLMTAIATIVMLAYDEPVRAYLRRRFLR</sequence>
<keyword evidence="4" id="KW-1185">Reference proteome</keyword>
<comment type="caution">
    <text evidence="3">The sequence shown here is derived from an EMBL/GenBank/DDBJ whole genome shotgun (WGS) entry which is preliminary data.</text>
</comment>
<protein>
    <submittedName>
        <fullName evidence="3">Acyltransferase</fullName>
    </submittedName>
</protein>
<feature type="transmembrane region" description="Helical" evidence="1">
    <location>
        <begin position="158"/>
        <end position="178"/>
    </location>
</feature>
<dbReference type="Pfam" id="PF01757">
    <property type="entry name" value="Acyl_transf_3"/>
    <property type="match status" value="1"/>
</dbReference>
<gene>
    <name evidence="3" type="ORF">ESZ00_02230</name>
</gene>
<dbReference type="InterPro" id="IPR050879">
    <property type="entry name" value="Acyltransferase_3"/>
</dbReference>
<feature type="transmembrane region" description="Helical" evidence="1">
    <location>
        <begin position="25"/>
        <end position="44"/>
    </location>
</feature>
<keyword evidence="3" id="KW-0012">Acyltransferase</keyword>
<reference evidence="3 4" key="1">
    <citation type="journal article" date="2016" name="Int. J. Syst. Evol. Microbiol.">
        <title>Acidipila dinghuensis sp. nov., an acidobacterium isolated from forest soil.</title>
        <authorList>
            <person name="Jiang Y.W."/>
            <person name="Wang J."/>
            <person name="Chen M.H."/>
            <person name="Lv Y.Y."/>
            <person name="Qiu L.H."/>
        </authorList>
    </citation>
    <scope>NUCLEOTIDE SEQUENCE [LARGE SCALE GENOMIC DNA]</scope>
    <source>
        <strain evidence="3 4">DHOF10</strain>
    </source>
</reference>
<dbReference type="OrthoDB" id="290051at2"/>
<dbReference type="EMBL" id="SDMK01000001">
    <property type="protein sequence ID" value="RXS96789.1"/>
    <property type="molecule type" value="Genomic_DNA"/>
</dbReference>
<dbReference type="PANTHER" id="PTHR23028:SF134">
    <property type="entry name" value="PUTATIVE (AFU_ORTHOLOGUE AFUA_4G08520)-RELATED"/>
    <property type="match status" value="1"/>
</dbReference>
<feature type="transmembrane region" description="Helical" evidence="1">
    <location>
        <begin position="215"/>
        <end position="233"/>
    </location>
</feature>
<feature type="transmembrane region" description="Helical" evidence="1">
    <location>
        <begin position="185"/>
        <end position="203"/>
    </location>
</feature>
<feature type="transmembrane region" description="Helical" evidence="1">
    <location>
        <begin position="245"/>
        <end position="263"/>
    </location>
</feature>
<accession>A0A4Q1SHD2</accession>
<dbReference type="GO" id="GO:0016747">
    <property type="term" value="F:acyltransferase activity, transferring groups other than amino-acyl groups"/>
    <property type="evidence" value="ECO:0007669"/>
    <property type="project" value="InterPro"/>
</dbReference>
<keyword evidence="3" id="KW-0808">Transferase</keyword>
<proteinExistence type="predicted"/>
<feature type="transmembrane region" description="Helical" evidence="1">
    <location>
        <begin position="330"/>
        <end position="353"/>
    </location>
</feature>
<feature type="domain" description="Acyltransferase 3" evidence="2">
    <location>
        <begin position="28"/>
        <end position="349"/>
    </location>
</feature>
<name>A0A4Q1SHD2_9BACT</name>
<evidence type="ECO:0000313" key="3">
    <source>
        <dbReference type="EMBL" id="RXS96789.1"/>
    </source>
</evidence>
<keyword evidence="1" id="KW-1133">Transmembrane helix</keyword>
<keyword evidence="1" id="KW-0472">Membrane</keyword>
<evidence type="ECO:0000256" key="1">
    <source>
        <dbReference type="SAM" id="Phobius"/>
    </source>
</evidence>